<reference evidence="7 8" key="1">
    <citation type="submission" date="2018-11" db="EMBL/GenBank/DDBJ databases">
        <authorList>
            <consortium name="Pathogen Informatics"/>
        </authorList>
    </citation>
    <scope>NUCLEOTIDE SEQUENCE [LARGE SCALE GENOMIC DNA]</scope>
</reference>
<keyword evidence="4 6" id="KW-0503">Monooxygenase</keyword>
<sequence length="494" mass="57862">MGLVEILLALALIVFVLCYYINRLLGLPPGPVPWPIVGNTFQMPMADIDRRLLELKKQYGDVFTLWLPYPTVIVCGHEGNFGLIFEENAWYRSQRRFTIHTLKNLGVGKDTIKKTISMLTHRTVDLLKNTNGEPIELRNYLTNAVGNVINQLAFGFVRPHEDKEIIRFQFLLNEVFENFNNPKMLLLDLVPFLRHFDRFLGFGIESTMHGNDAILEFIQRVNFQERNSVFDLAVYFLFEQFDHHKRMINYDQEPSNYLDAYIHELHRREKEGIQDLRKRNSVADEFTEKQCVVAIYDLYSAGLETIVNTLRFCFHYILNNRAIQQKIHKEIDDTIGRERDVTMEDQKILPYTCAFLQEVYRAGYVLTVNFLRITMDDVDCEGFKLPRGTRVIPQFQSVHMDETIYPRPELIIPERHLKDGQFVKDDRITGFSVGKRACLGENLARMEVFMFFTSLMQKFRFEPEGLYPPELKVLTSALRAPLTYKIRVIDRCTE</sequence>
<dbReference type="GO" id="GO:0006082">
    <property type="term" value="P:organic acid metabolic process"/>
    <property type="evidence" value="ECO:0007669"/>
    <property type="project" value="TreeGrafter"/>
</dbReference>
<protein>
    <submittedName>
        <fullName evidence="9">Cytochrome P450</fullName>
    </submittedName>
</protein>
<organism evidence="8 9">
    <name type="scientific">Heligmosomoides polygyrus</name>
    <name type="common">Parasitic roundworm</name>
    <dbReference type="NCBI Taxonomy" id="6339"/>
    <lineage>
        <taxon>Eukaryota</taxon>
        <taxon>Metazoa</taxon>
        <taxon>Ecdysozoa</taxon>
        <taxon>Nematoda</taxon>
        <taxon>Chromadorea</taxon>
        <taxon>Rhabditida</taxon>
        <taxon>Rhabditina</taxon>
        <taxon>Rhabditomorpha</taxon>
        <taxon>Strongyloidea</taxon>
        <taxon>Heligmosomidae</taxon>
        <taxon>Heligmosomoides</taxon>
    </lineage>
</organism>
<dbReference type="SUPFAM" id="SSF48264">
    <property type="entry name" value="Cytochrome P450"/>
    <property type="match status" value="1"/>
</dbReference>
<evidence type="ECO:0000313" key="8">
    <source>
        <dbReference type="Proteomes" id="UP000050761"/>
    </source>
</evidence>
<keyword evidence="5 6" id="KW-0349">Heme</keyword>
<keyword evidence="6" id="KW-0560">Oxidoreductase</keyword>
<feature type="binding site" description="axial binding residue" evidence="5">
    <location>
        <position position="438"/>
    </location>
    <ligand>
        <name>heme</name>
        <dbReference type="ChEBI" id="CHEBI:30413"/>
    </ligand>
    <ligandPart>
        <name>Fe</name>
        <dbReference type="ChEBI" id="CHEBI:18248"/>
    </ligandPart>
</feature>
<dbReference type="PANTHER" id="PTHR24300">
    <property type="entry name" value="CYTOCHROME P450 508A4-RELATED"/>
    <property type="match status" value="1"/>
</dbReference>
<comment type="cofactor">
    <cofactor evidence="5">
        <name>heme</name>
        <dbReference type="ChEBI" id="CHEBI:30413"/>
    </cofactor>
</comment>
<dbReference type="GO" id="GO:0005737">
    <property type="term" value="C:cytoplasm"/>
    <property type="evidence" value="ECO:0007669"/>
    <property type="project" value="TreeGrafter"/>
</dbReference>
<dbReference type="OrthoDB" id="5836879at2759"/>
<evidence type="ECO:0000256" key="3">
    <source>
        <dbReference type="ARBA" id="ARBA00023004"/>
    </source>
</evidence>
<dbReference type="Proteomes" id="UP000050761">
    <property type="component" value="Unassembled WGS sequence"/>
</dbReference>
<name>A0A183FS10_HELPZ</name>
<accession>A0A3P7YDD5</accession>
<dbReference type="PRINTS" id="PR00385">
    <property type="entry name" value="P450"/>
</dbReference>
<dbReference type="Gene3D" id="1.10.630.10">
    <property type="entry name" value="Cytochrome P450"/>
    <property type="match status" value="1"/>
</dbReference>
<accession>A0A183FS10</accession>
<dbReference type="GO" id="GO:0006805">
    <property type="term" value="P:xenobiotic metabolic process"/>
    <property type="evidence" value="ECO:0007669"/>
    <property type="project" value="TreeGrafter"/>
</dbReference>
<proteinExistence type="inferred from homology"/>
<evidence type="ECO:0000256" key="4">
    <source>
        <dbReference type="ARBA" id="ARBA00023033"/>
    </source>
</evidence>
<dbReference type="WBParaSite" id="HPBE_0001067501-mRNA-1">
    <property type="protein sequence ID" value="HPBE_0001067501-mRNA-1"/>
    <property type="gene ID" value="HPBE_0001067501"/>
</dbReference>
<keyword evidence="2 5" id="KW-0479">Metal-binding</keyword>
<keyword evidence="3 5" id="KW-0408">Iron</keyword>
<dbReference type="InterPro" id="IPR001128">
    <property type="entry name" value="Cyt_P450"/>
</dbReference>
<dbReference type="Pfam" id="PF00067">
    <property type="entry name" value="p450"/>
    <property type="match status" value="2"/>
</dbReference>
<dbReference type="GO" id="GO:0016712">
    <property type="term" value="F:oxidoreductase activity, acting on paired donors, with incorporation or reduction of molecular oxygen, reduced flavin or flavoprotein as one donor, and incorporation of one atom of oxygen"/>
    <property type="evidence" value="ECO:0007669"/>
    <property type="project" value="TreeGrafter"/>
</dbReference>
<reference evidence="9" key="2">
    <citation type="submission" date="2019-09" db="UniProtKB">
        <authorList>
            <consortium name="WormBaseParasite"/>
        </authorList>
    </citation>
    <scope>IDENTIFICATION</scope>
</reference>
<dbReference type="InterPro" id="IPR050182">
    <property type="entry name" value="Cytochrome_P450_fam2"/>
</dbReference>
<evidence type="ECO:0000256" key="1">
    <source>
        <dbReference type="ARBA" id="ARBA00010617"/>
    </source>
</evidence>
<dbReference type="PROSITE" id="PS00086">
    <property type="entry name" value="CYTOCHROME_P450"/>
    <property type="match status" value="1"/>
</dbReference>
<dbReference type="InterPro" id="IPR017972">
    <property type="entry name" value="Cyt_P450_CS"/>
</dbReference>
<dbReference type="AlphaFoldDB" id="A0A183FS10"/>
<dbReference type="EMBL" id="UZAH01026842">
    <property type="protein sequence ID" value="VDO85946.1"/>
    <property type="molecule type" value="Genomic_DNA"/>
</dbReference>
<gene>
    <name evidence="7" type="ORF">HPBE_LOCUS10676</name>
</gene>
<dbReference type="GO" id="GO:0005506">
    <property type="term" value="F:iron ion binding"/>
    <property type="evidence" value="ECO:0007669"/>
    <property type="project" value="InterPro"/>
</dbReference>
<evidence type="ECO:0000256" key="2">
    <source>
        <dbReference type="ARBA" id="ARBA00022723"/>
    </source>
</evidence>
<evidence type="ECO:0000256" key="6">
    <source>
        <dbReference type="RuleBase" id="RU000461"/>
    </source>
</evidence>
<dbReference type="InterPro" id="IPR002401">
    <property type="entry name" value="Cyt_P450_E_grp-I"/>
</dbReference>
<keyword evidence="8" id="KW-1185">Reference proteome</keyword>
<dbReference type="GO" id="GO:0020037">
    <property type="term" value="F:heme binding"/>
    <property type="evidence" value="ECO:0007669"/>
    <property type="project" value="InterPro"/>
</dbReference>
<dbReference type="PANTHER" id="PTHR24300:SF338">
    <property type="entry name" value="CYTOCHROME P450 CYP36A1-RELATED"/>
    <property type="match status" value="1"/>
</dbReference>
<dbReference type="PRINTS" id="PR00463">
    <property type="entry name" value="EP450I"/>
</dbReference>
<comment type="similarity">
    <text evidence="1 6">Belongs to the cytochrome P450 family.</text>
</comment>
<evidence type="ECO:0000313" key="9">
    <source>
        <dbReference type="WBParaSite" id="HPBE_0001067501-mRNA-1"/>
    </source>
</evidence>
<dbReference type="InterPro" id="IPR036396">
    <property type="entry name" value="Cyt_P450_sf"/>
</dbReference>
<evidence type="ECO:0000313" key="7">
    <source>
        <dbReference type="EMBL" id="VDO85946.1"/>
    </source>
</evidence>
<evidence type="ECO:0000256" key="5">
    <source>
        <dbReference type="PIRSR" id="PIRSR602401-1"/>
    </source>
</evidence>
<dbReference type="FunFam" id="1.10.630.10:FF:000125">
    <property type="entry name" value="Probable cytochrome P450 CYP36A1"/>
    <property type="match status" value="1"/>
</dbReference>